<dbReference type="SUPFAM" id="SSF160574">
    <property type="entry name" value="BT0923-like"/>
    <property type="match status" value="1"/>
</dbReference>
<dbReference type="eggNOG" id="COG3713">
    <property type="taxonomic scope" value="Bacteria"/>
</dbReference>
<dbReference type="InterPro" id="IPR010583">
    <property type="entry name" value="MipA"/>
</dbReference>
<dbReference type="Proteomes" id="UP000014977">
    <property type="component" value="Unassembled WGS sequence"/>
</dbReference>
<comment type="subcellular location">
    <subcellularLocation>
        <location evidence="1">Cell outer membrane</location>
    </subcellularLocation>
</comment>
<feature type="chain" id="PRO_5030177176" evidence="6">
    <location>
        <begin position="27"/>
        <end position="325"/>
    </location>
</feature>
<evidence type="ECO:0000313" key="8">
    <source>
        <dbReference type="Proteomes" id="UP000014977"/>
    </source>
</evidence>
<evidence type="ECO:0000256" key="6">
    <source>
        <dbReference type="SAM" id="SignalP"/>
    </source>
</evidence>
<dbReference type="STRING" id="897.B2D07_12905"/>
<evidence type="ECO:0000256" key="3">
    <source>
        <dbReference type="ARBA" id="ARBA00022729"/>
    </source>
</evidence>
<dbReference type="GO" id="GO:0009279">
    <property type="term" value="C:cell outer membrane"/>
    <property type="evidence" value="ECO:0007669"/>
    <property type="project" value="UniProtKB-SubCell"/>
</dbReference>
<feature type="signal peptide" evidence="6">
    <location>
        <begin position="1"/>
        <end position="26"/>
    </location>
</feature>
<dbReference type="Gene3D" id="3.10.450.360">
    <property type="match status" value="1"/>
</dbReference>
<dbReference type="Pfam" id="PF06629">
    <property type="entry name" value="MipA"/>
    <property type="match status" value="1"/>
</dbReference>
<dbReference type="AlphaFoldDB" id="S7T832"/>
<dbReference type="OrthoDB" id="8585044at2"/>
<proteinExistence type="inferred from homology"/>
<keyword evidence="3 6" id="KW-0732">Signal</keyword>
<dbReference type="EMBL" id="ATHJ01000127">
    <property type="protein sequence ID" value="EPR33302.1"/>
    <property type="molecule type" value="Genomic_DNA"/>
</dbReference>
<dbReference type="RefSeq" id="WP_020878424.1">
    <property type="nucleotide sequence ID" value="NZ_ATHJ01000127.1"/>
</dbReference>
<dbReference type="PANTHER" id="PTHR38776:SF1">
    <property type="entry name" value="MLTA-INTERACTING PROTEIN-RELATED"/>
    <property type="match status" value="1"/>
</dbReference>
<keyword evidence="4" id="KW-0472">Membrane</keyword>
<evidence type="ECO:0000256" key="1">
    <source>
        <dbReference type="ARBA" id="ARBA00004442"/>
    </source>
</evidence>
<evidence type="ECO:0000256" key="4">
    <source>
        <dbReference type="ARBA" id="ARBA00023136"/>
    </source>
</evidence>
<accession>S7T832</accession>
<sequence>MKKQTVMVLGVSMALCLHLMLGVAVADKGKDLPEAVKSSIEKAFPGAEITEVEKEIRQDGVVTEVELISTDGIHHEVYVSEDGQILKVEEEEGELPWIGGELSIGMLVRGEREIYKDVGSEFEPAPFIRYENGPFEIEGYDGLDASFTLFGSGSYKIALTGSVDFEDGYDPDDSDYLEGMDDLDTLYSVGLKCETNYAGWEAELEFEQDVSGEHDGQKVELAFGYPFMAGDFEFRPTLNATWLSEKTVDYFYGVSVKEARPDRPIYSPGASYEIGAEVMILRPLFGNFTAVGIVEISTFGKDITDSPLVDEDYEIEGGLGIMYTF</sequence>
<reference evidence="7 8" key="1">
    <citation type="journal article" date="2013" name="Genome Announc.">
        <title>Draft genome sequences for three mercury-methylating, sulfate-reducing bacteria.</title>
        <authorList>
            <person name="Brown S.D."/>
            <person name="Hurt R.A.Jr."/>
            <person name="Gilmour C.C."/>
            <person name="Elias D.A."/>
        </authorList>
    </citation>
    <scope>NUCLEOTIDE SEQUENCE [LARGE SCALE GENOMIC DNA]</scope>
    <source>
        <strain evidence="7 8">DSM 2059</strain>
    </source>
</reference>
<gene>
    <name evidence="7" type="ORF">dsmv_0841</name>
</gene>
<name>S7T832_DESML</name>
<comment type="similarity">
    <text evidence="2">Belongs to the MipA/OmpV family.</text>
</comment>
<keyword evidence="8" id="KW-1185">Reference proteome</keyword>
<comment type="caution">
    <text evidence="7">The sequence shown here is derived from an EMBL/GenBank/DDBJ whole genome shotgun (WGS) entry which is preliminary data.</text>
</comment>
<protein>
    <submittedName>
        <fullName evidence="7">MltA-interacting MipA family protein</fullName>
    </submittedName>
</protein>
<dbReference type="PANTHER" id="PTHR38776">
    <property type="entry name" value="MLTA-INTERACTING PROTEIN-RELATED"/>
    <property type="match status" value="1"/>
</dbReference>
<evidence type="ECO:0000256" key="5">
    <source>
        <dbReference type="ARBA" id="ARBA00023237"/>
    </source>
</evidence>
<evidence type="ECO:0000256" key="2">
    <source>
        <dbReference type="ARBA" id="ARBA00005722"/>
    </source>
</evidence>
<evidence type="ECO:0000313" key="7">
    <source>
        <dbReference type="EMBL" id="EPR33302.1"/>
    </source>
</evidence>
<organism evidence="7 8">
    <name type="scientific">Desulfococcus multivorans DSM 2059</name>
    <dbReference type="NCBI Taxonomy" id="1121405"/>
    <lineage>
        <taxon>Bacteria</taxon>
        <taxon>Pseudomonadati</taxon>
        <taxon>Thermodesulfobacteriota</taxon>
        <taxon>Desulfobacteria</taxon>
        <taxon>Desulfobacterales</taxon>
        <taxon>Desulfococcaceae</taxon>
        <taxon>Desulfococcus</taxon>
    </lineage>
</organism>
<dbReference type="eggNOG" id="COG3212">
    <property type="taxonomic scope" value="Bacteria"/>
</dbReference>
<keyword evidence="5" id="KW-0998">Cell outer membrane</keyword>